<reference evidence="1" key="1">
    <citation type="journal article" date="2015" name="Nature">
        <title>Complex archaea that bridge the gap between prokaryotes and eukaryotes.</title>
        <authorList>
            <person name="Spang A."/>
            <person name="Saw J.H."/>
            <person name="Jorgensen S.L."/>
            <person name="Zaremba-Niedzwiedzka K."/>
            <person name="Martijn J."/>
            <person name="Lind A.E."/>
            <person name="van Eijk R."/>
            <person name="Schleper C."/>
            <person name="Guy L."/>
            <person name="Ettema T.J."/>
        </authorList>
    </citation>
    <scope>NUCLEOTIDE SEQUENCE</scope>
</reference>
<organism evidence="1">
    <name type="scientific">marine sediment metagenome</name>
    <dbReference type="NCBI Taxonomy" id="412755"/>
    <lineage>
        <taxon>unclassified sequences</taxon>
        <taxon>metagenomes</taxon>
        <taxon>ecological metagenomes</taxon>
    </lineage>
</organism>
<gene>
    <name evidence="1" type="ORF">LCGC14_2568160</name>
</gene>
<proteinExistence type="predicted"/>
<dbReference type="EMBL" id="LAZR01042573">
    <property type="protein sequence ID" value="KKL09206.1"/>
    <property type="molecule type" value="Genomic_DNA"/>
</dbReference>
<sequence length="108" mass="12385">MSVKSPHPHPRTGTVSICTTCYGQLQAMLTQFKTENVRLRDELKVARHHWQACEVGWNKVIKQVEGFVALAERFATALHYKDVHELTFKDCPYRICQEARATIEEAGK</sequence>
<accession>A0A0F9CU62</accession>
<protein>
    <submittedName>
        <fullName evidence="1">Uncharacterized protein</fullName>
    </submittedName>
</protein>
<dbReference type="AlphaFoldDB" id="A0A0F9CU62"/>
<name>A0A0F9CU62_9ZZZZ</name>
<evidence type="ECO:0000313" key="1">
    <source>
        <dbReference type="EMBL" id="KKL09206.1"/>
    </source>
</evidence>
<comment type="caution">
    <text evidence="1">The sequence shown here is derived from an EMBL/GenBank/DDBJ whole genome shotgun (WGS) entry which is preliminary data.</text>
</comment>